<organism evidence="2 3">
    <name type="scientific">Lepraria finkii</name>
    <dbReference type="NCBI Taxonomy" id="1340010"/>
    <lineage>
        <taxon>Eukaryota</taxon>
        <taxon>Fungi</taxon>
        <taxon>Dikarya</taxon>
        <taxon>Ascomycota</taxon>
        <taxon>Pezizomycotina</taxon>
        <taxon>Lecanoromycetes</taxon>
        <taxon>OSLEUM clade</taxon>
        <taxon>Lecanoromycetidae</taxon>
        <taxon>Lecanorales</taxon>
        <taxon>Lecanorineae</taxon>
        <taxon>Stereocaulaceae</taxon>
        <taxon>Lepraria</taxon>
    </lineage>
</organism>
<reference evidence="2 3" key="1">
    <citation type="submission" date="2024-09" db="EMBL/GenBank/DDBJ databases">
        <title>Rethinking Asexuality: The Enigmatic Case of Functional Sexual Genes in Lepraria (Stereocaulaceae).</title>
        <authorList>
            <person name="Doellman M."/>
            <person name="Sun Y."/>
            <person name="Barcenas-Pena A."/>
            <person name="Lumbsch H.T."/>
            <person name="Grewe F."/>
        </authorList>
    </citation>
    <scope>NUCLEOTIDE SEQUENCE [LARGE SCALE GENOMIC DNA]</scope>
    <source>
        <strain evidence="2 3">Grewe 0041</strain>
    </source>
</reference>
<comment type="caution">
    <text evidence="2">The sequence shown here is derived from an EMBL/GenBank/DDBJ whole genome shotgun (WGS) entry which is preliminary data.</text>
</comment>
<dbReference type="EMBL" id="JBHFEH010000038">
    <property type="protein sequence ID" value="KAL2051143.1"/>
    <property type="molecule type" value="Genomic_DNA"/>
</dbReference>
<feature type="region of interest" description="Disordered" evidence="1">
    <location>
        <begin position="1"/>
        <end position="22"/>
    </location>
</feature>
<accession>A0ABR4B5V4</accession>
<evidence type="ECO:0000256" key="1">
    <source>
        <dbReference type="SAM" id="MobiDB-lite"/>
    </source>
</evidence>
<protein>
    <submittedName>
        <fullName evidence="2">Uncharacterized protein</fullName>
    </submittedName>
</protein>
<feature type="compositionally biased region" description="Low complexity" evidence="1">
    <location>
        <begin position="1"/>
        <end position="11"/>
    </location>
</feature>
<name>A0ABR4B5V4_9LECA</name>
<dbReference type="InterPro" id="IPR036409">
    <property type="entry name" value="Aldolase_II/adducin_N_sf"/>
</dbReference>
<dbReference type="Gene3D" id="3.40.225.10">
    <property type="entry name" value="Class II aldolase/adducin N-terminal domain"/>
    <property type="match status" value="1"/>
</dbReference>
<sequence length="182" mass="19705">MRSEHPSSSTTSPPPNYTRHDTTHDLLVFNSHLGEPLAACFCKSESYAARITTAGTTLASTFLSKESKPPAAVELQPDHTCAATASQPSAPLSKESVFRAIYTPQNASVQTTALLIRNAALAVGDRVKGKEEREKTAIDPGLHALSESEVKGCIEMSKGTAERPWGIWVREVERNPLYEINA</sequence>
<gene>
    <name evidence="2" type="ORF">ABVK25_008572</name>
</gene>
<evidence type="ECO:0000313" key="2">
    <source>
        <dbReference type="EMBL" id="KAL2051143.1"/>
    </source>
</evidence>
<dbReference type="Proteomes" id="UP001590951">
    <property type="component" value="Unassembled WGS sequence"/>
</dbReference>
<proteinExistence type="predicted"/>
<evidence type="ECO:0000313" key="3">
    <source>
        <dbReference type="Proteomes" id="UP001590951"/>
    </source>
</evidence>
<keyword evidence="3" id="KW-1185">Reference proteome</keyword>